<keyword evidence="2" id="KW-1185">Reference proteome</keyword>
<organism evidence="1 2">
    <name type="scientific">Sclerotinia nivalis</name>
    <dbReference type="NCBI Taxonomy" id="352851"/>
    <lineage>
        <taxon>Eukaryota</taxon>
        <taxon>Fungi</taxon>
        <taxon>Dikarya</taxon>
        <taxon>Ascomycota</taxon>
        <taxon>Pezizomycotina</taxon>
        <taxon>Leotiomycetes</taxon>
        <taxon>Helotiales</taxon>
        <taxon>Sclerotiniaceae</taxon>
        <taxon>Sclerotinia</taxon>
    </lineage>
</organism>
<evidence type="ECO:0000313" key="2">
    <source>
        <dbReference type="Proteomes" id="UP001152300"/>
    </source>
</evidence>
<gene>
    <name evidence="1" type="ORF">OCU04_012351</name>
</gene>
<dbReference type="EMBL" id="JAPEIS010000015">
    <property type="protein sequence ID" value="KAJ8059404.1"/>
    <property type="molecule type" value="Genomic_DNA"/>
</dbReference>
<comment type="caution">
    <text evidence="1">The sequence shown here is derived from an EMBL/GenBank/DDBJ whole genome shotgun (WGS) entry which is preliminary data.</text>
</comment>
<reference evidence="1" key="1">
    <citation type="submission" date="2022-11" db="EMBL/GenBank/DDBJ databases">
        <title>Genome Resource of Sclerotinia nivalis Strain SnTB1, a Plant Pathogen Isolated from American Ginseng.</title>
        <authorList>
            <person name="Fan S."/>
        </authorList>
    </citation>
    <scope>NUCLEOTIDE SEQUENCE</scope>
    <source>
        <strain evidence="1">SnTB1</strain>
    </source>
</reference>
<dbReference type="Proteomes" id="UP001152300">
    <property type="component" value="Unassembled WGS sequence"/>
</dbReference>
<accession>A0A9X0DE32</accession>
<dbReference type="OrthoDB" id="5388727at2759"/>
<evidence type="ECO:0000313" key="1">
    <source>
        <dbReference type="EMBL" id="KAJ8059404.1"/>
    </source>
</evidence>
<name>A0A9X0DE32_9HELO</name>
<proteinExistence type="predicted"/>
<sequence length="95" mass="11289">MSFRPYGLIKTRKLHGAYLEASDPKKRESATVPLWENILNYYMAIDDIAMNGQQPINNTTKAVDIIVRYYDNEFRFIILLIIECKRYNKTPRFIR</sequence>
<protein>
    <submittedName>
        <fullName evidence="1">Uncharacterized protein</fullName>
    </submittedName>
</protein>
<dbReference type="AlphaFoldDB" id="A0A9X0DE32"/>